<dbReference type="Gene3D" id="3.30.1330.60">
    <property type="entry name" value="OmpA-like domain"/>
    <property type="match status" value="1"/>
</dbReference>
<protein>
    <submittedName>
        <fullName evidence="4">Outer membrane protein OmpA-like peptidoglycan-associated protein</fullName>
    </submittedName>
</protein>
<dbReference type="Pfam" id="PF06078">
    <property type="entry name" value="DUF937"/>
    <property type="match status" value="1"/>
</dbReference>
<evidence type="ECO:0000259" key="3">
    <source>
        <dbReference type="PROSITE" id="PS51123"/>
    </source>
</evidence>
<dbReference type="RefSeq" id="WP_186736404.1">
    <property type="nucleotide sequence ID" value="NZ_VFIA01000005.1"/>
</dbReference>
<accession>A0ABR6W399</accession>
<feature type="domain" description="OmpA-like" evidence="3">
    <location>
        <begin position="338"/>
        <end position="454"/>
    </location>
</feature>
<dbReference type="EMBL" id="VFIA01000005">
    <property type="protein sequence ID" value="MBC3790571.1"/>
    <property type="molecule type" value="Genomic_DNA"/>
</dbReference>
<sequence length="454" mass="48510">MNLFTTFNDVLSPDVLSRIAAYVDEPTEKARKAVDGLVYTIIGGLMKRTTTEIGVNQLFNHIQKGRYDGKLTDNLITVLRDPSQTNTLIAQGNDVISHLLPAMKSSIGSMISGYAGIRNSSAISLLGLTTTVVLHVLGKRVIDQKLDADGLAASLFSEREAFVNAVPDEFMPRLIEKVGLQHIVGGMAMPARRNTVDPPTRQSAPQPSPAARTVSTATRPAISYEPDDSSDENSSLVKWGMGALLVLALGAVAFYVYQNTQNHSNDQSLTDVLPITSDTVKSDTVSRSLAVPSEVAPKPVPKSPTALTTASPATPTAVTATATALTQQLAPYVGNVGLPKGRIFPLTGITFQPGSLSMTPASVPVINELATLMKTYPRLQVQLIGYANDAQGRGLTNKSLSFKRVNQIKQQLTAAGIDFIRIDAIGRGTGVSRLDTSRVARPALRKIDLKVVVK</sequence>
<dbReference type="Pfam" id="PF00691">
    <property type="entry name" value="OmpA"/>
    <property type="match status" value="1"/>
</dbReference>
<evidence type="ECO:0000313" key="4">
    <source>
        <dbReference type="EMBL" id="MBC3790571.1"/>
    </source>
</evidence>
<dbReference type="CDD" id="cd07185">
    <property type="entry name" value="OmpA_C-like"/>
    <property type="match status" value="1"/>
</dbReference>
<dbReference type="PROSITE" id="PS51123">
    <property type="entry name" value="OMPA_2"/>
    <property type="match status" value="1"/>
</dbReference>
<name>A0ABR6W399_9BACT</name>
<dbReference type="InterPro" id="IPR036737">
    <property type="entry name" value="OmpA-like_sf"/>
</dbReference>
<evidence type="ECO:0000256" key="2">
    <source>
        <dbReference type="SAM" id="MobiDB-lite"/>
    </source>
</evidence>
<dbReference type="Proteomes" id="UP000700732">
    <property type="component" value="Unassembled WGS sequence"/>
</dbReference>
<evidence type="ECO:0000256" key="1">
    <source>
        <dbReference type="PROSITE-ProRule" id="PRU00473"/>
    </source>
</evidence>
<feature type="region of interest" description="Disordered" evidence="2">
    <location>
        <begin position="283"/>
        <end position="312"/>
    </location>
</feature>
<keyword evidence="1" id="KW-0472">Membrane</keyword>
<evidence type="ECO:0000313" key="5">
    <source>
        <dbReference type="Proteomes" id="UP000700732"/>
    </source>
</evidence>
<dbReference type="SUPFAM" id="SSF103088">
    <property type="entry name" value="OmpA-like"/>
    <property type="match status" value="1"/>
</dbReference>
<dbReference type="InterPro" id="IPR009282">
    <property type="entry name" value="DUF937"/>
</dbReference>
<keyword evidence="5" id="KW-1185">Reference proteome</keyword>
<proteinExistence type="predicted"/>
<dbReference type="InterPro" id="IPR006665">
    <property type="entry name" value="OmpA-like"/>
</dbReference>
<feature type="compositionally biased region" description="Low complexity" evidence="2">
    <location>
        <begin position="303"/>
        <end position="312"/>
    </location>
</feature>
<organism evidence="4 5">
    <name type="scientific">Spirosoma utsteinense</name>
    <dbReference type="NCBI Taxonomy" id="2585773"/>
    <lineage>
        <taxon>Bacteria</taxon>
        <taxon>Pseudomonadati</taxon>
        <taxon>Bacteroidota</taxon>
        <taxon>Cytophagia</taxon>
        <taxon>Cytophagales</taxon>
        <taxon>Cytophagaceae</taxon>
        <taxon>Spirosoma</taxon>
    </lineage>
</organism>
<gene>
    <name evidence="4" type="ORF">FH603_1061</name>
</gene>
<feature type="region of interest" description="Disordered" evidence="2">
    <location>
        <begin position="190"/>
        <end position="233"/>
    </location>
</feature>
<comment type="caution">
    <text evidence="4">The sequence shown here is derived from an EMBL/GenBank/DDBJ whole genome shotgun (WGS) entry which is preliminary data.</text>
</comment>
<reference evidence="4 5" key="1">
    <citation type="submission" date="2019-06" db="EMBL/GenBank/DDBJ databases">
        <title>Spirosoma utsteinense sp. nov. isolated from Antarctic ice-free soils.</title>
        <authorList>
            <person name="Tahon G."/>
        </authorList>
    </citation>
    <scope>NUCLEOTIDE SEQUENCE [LARGE SCALE GENOMIC DNA]</scope>
    <source>
        <strain evidence="4 5">LMG 31447</strain>
    </source>
</reference>